<keyword evidence="3" id="KW-1185">Reference proteome</keyword>
<protein>
    <submittedName>
        <fullName evidence="2">Uncharacterized protein</fullName>
    </submittedName>
</protein>
<sequence>MTRPAVSTPVLLTVLLAAATLLSVLALAVGPEHEALRAGLIGLTLLPLAGCLAALRRSRGRAGPPLKPFFLAVFALPVVQALGRVALRLAEGQSLQALDVGMLALGSLALLVMAFLTPER</sequence>
<keyword evidence="1" id="KW-0812">Transmembrane</keyword>
<evidence type="ECO:0000256" key="1">
    <source>
        <dbReference type="SAM" id="Phobius"/>
    </source>
</evidence>
<feature type="transmembrane region" description="Helical" evidence="1">
    <location>
        <begin position="36"/>
        <end position="56"/>
    </location>
</feature>
<comment type="caution">
    <text evidence="2">The sequence shown here is derived from an EMBL/GenBank/DDBJ whole genome shotgun (WGS) entry which is preliminary data.</text>
</comment>
<feature type="transmembrane region" description="Helical" evidence="1">
    <location>
        <begin position="68"/>
        <end position="87"/>
    </location>
</feature>
<name>A0ABT7JK87_9DEIO</name>
<evidence type="ECO:0000313" key="2">
    <source>
        <dbReference type="EMBL" id="MDL2345471.1"/>
    </source>
</evidence>
<dbReference type="Proteomes" id="UP001302059">
    <property type="component" value="Unassembled WGS sequence"/>
</dbReference>
<keyword evidence="1" id="KW-0472">Membrane</keyword>
<proteinExistence type="predicted"/>
<organism evidence="2 3">
    <name type="scientific">Deinococcus rhizophilus</name>
    <dbReference type="NCBI Taxonomy" id="3049544"/>
    <lineage>
        <taxon>Bacteria</taxon>
        <taxon>Thermotogati</taxon>
        <taxon>Deinococcota</taxon>
        <taxon>Deinococci</taxon>
        <taxon>Deinococcales</taxon>
        <taxon>Deinococcaceae</taxon>
        <taxon>Deinococcus</taxon>
    </lineage>
</organism>
<accession>A0ABT7JK87</accession>
<evidence type="ECO:0000313" key="3">
    <source>
        <dbReference type="Proteomes" id="UP001302059"/>
    </source>
</evidence>
<keyword evidence="1" id="KW-1133">Transmembrane helix</keyword>
<dbReference type="EMBL" id="JASNGB010000208">
    <property type="protein sequence ID" value="MDL2345471.1"/>
    <property type="molecule type" value="Genomic_DNA"/>
</dbReference>
<feature type="transmembrane region" description="Helical" evidence="1">
    <location>
        <begin position="93"/>
        <end position="116"/>
    </location>
</feature>
<gene>
    <name evidence="2" type="ORF">QOL99_15125</name>
</gene>
<reference evidence="2 3" key="1">
    <citation type="submission" date="2023-05" db="EMBL/GenBank/DDBJ databases">
        <authorList>
            <person name="Gao F."/>
        </authorList>
    </citation>
    <scope>NUCLEOTIDE SEQUENCE [LARGE SCALE GENOMIC DNA]</scope>
    <source>
        <strain evidence="2 3">MIMF12</strain>
    </source>
</reference>
<dbReference type="RefSeq" id="WP_285525039.1">
    <property type="nucleotide sequence ID" value="NZ_JASNGB010000208.1"/>
</dbReference>